<organism evidence="2 4">
    <name type="scientific">Haladaptatus paucihalophilus DX253</name>
    <dbReference type="NCBI Taxonomy" id="797209"/>
    <lineage>
        <taxon>Archaea</taxon>
        <taxon>Methanobacteriati</taxon>
        <taxon>Methanobacteriota</taxon>
        <taxon>Stenosarchaea group</taxon>
        <taxon>Halobacteria</taxon>
        <taxon>Halobacteriales</taxon>
        <taxon>Haladaptataceae</taxon>
        <taxon>Haladaptatus</taxon>
    </lineage>
</organism>
<feature type="domain" description="Nucleotide modification associated" evidence="1">
    <location>
        <begin position="3"/>
        <end position="226"/>
    </location>
</feature>
<dbReference type="Proteomes" id="UP000003751">
    <property type="component" value="Unassembled WGS sequence"/>
</dbReference>
<gene>
    <name evidence="3" type="ORF">SAMN05444342_1990</name>
    <name evidence="2" type="ORF">ZOD2009_02485</name>
</gene>
<dbReference type="Proteomes" id="UP000184203">
    <property type="component" value="Unassembled WGS sequence"/>
</dbReference>
<dbReference type="RefSeq" id="WP_007976685.1">
    <property type="nucleotide sequence ID" value="NZ_AEMG01000002.1"/>
</dbReference>
<protein>
    <recommendedName>
        <fullName evidence="1">Nucleotide modification associated domain-containing protein</fullName>
    </recommendedName>
</protein>
<dbReference type="EMBL" id="AEMG01000002">
    <property type="protein sequence ID" value="EFW93974.1"/>
    <property type="molecule type" value="Genomic_DNA"/>
</dbReference>
<evidence type="ECO:0000313" key="4">
    <source>
        <dbReference type="Proteomes" id="UP000003751"/>
    </source>
</evidence>
<keyword evidence="5" id="KW-1185">Reference proteome</keyword>
<reference evidence="2 4" key="1">
    <citation type="journal article" date="2014" name="ISME J.">
        <title>Trehalose/2-sulfotrehalose biosynthesis and glycine-betaine uptake are widely spread mechanisms for osmoadaptation in the Halobacteriales.</title>
        <authorList>
            <person name="Youssef N.H."/>
            <person name="Savage-Ashlock K.N."/>
            <person name="McCully A.L."/>
            <person name="Luedtke B."/>
            <person name="Shaw E.I."/>
            <person name="Hoff W.D."/>
            <person name="Elshahed M.S."/>
        </authorList>
    </citation>
    <scope>NUCLEOTIDE SEQUENCE [LARGE SCALE GENOMIC DNA]</scope>
    <source>
        <strain evidence="2 4">DX253</strain>
    </source>
</reference>
<dbReference type="AlphaFoldDB" id="E7QP58"/>
<dbReference type="STRING" id="797209.GCA_000376445_01718"/>
<accession>E7QP58</accession>
<evidence type="ECO:0000313" key="5">
    <source>
        <dbReference type="Proteomes" id="UP000184203"/>
    </source>
</evidence>
<evidence type="ECO:0000313" key="3">
    <source>
        <dbReference type="EMBL" id="SHK65388.1"/>
    </source>
</evidence>
<dbReference type="Pfam" id="PF18754">
    <property type="entry name" value="Nmad3"/>
    <property type="match status" value="1"/>
</dbReference>
<evidence type="ECO:0000313" key="2">
    <source>
        <dbReference type="EMBL" id="EFW93974.1"/>
    </source>
</evidence>
<reference evidence="3" key="2">
    <citation type="submission" date="2016-11" db="EMBL/GenBank/DDBJ databases">
        <authorList>
            <person name="Jaros S."/>
            <person name="Januszkiewicz K."/>
            <person name="Wedrychowicz H."/>
        </authorList>
    </citation>
    <scope>NUCLEOTIDE SEQUENCE [LARGE SCALE GENOMIC DNA]</scope>
    <source>
        <strain evidence="3">DX253</strain>
    </source>
</reference>
<dbReference type="PATRIC" id="fig|797209.4.peg.482"/>
<sequence>MPRAVAINVAANTNQPGVRGPIFPDGRFEYLPIPESEPTARSVPTYADLDTTVELPSGAGELPVHLDPEFAEYPCCERYTYGDPFGVKARPLLSLTAGDYVFFYATLSTAGEPKREWIAPEWGTYIIGQFRLARDPISGAEFAELPAETRATFENNAHLKREEFDAKVLVAGREDGSELYETAVPLSSPEAGVTANRIVTELSSDSGKGPWWRRPMKFGDDETEELLAVRHDDAFERCF</sequence>
<evidence type="ECO:0000259" key="1">
    <source>
        <dbReference type="Pfam" id="PF18754"/>
    </source>
</evidence>
<dbReference type="EMBL" id="FRAN01000002">
    <property type="protein sequence ID" value="SHK65388.1"/>
    <property type="molecule type" value="Genomic_DNA"/>
</dbReference>
<dbReference type="eggNOG" id="arCOG07784">
    <property type="taxonomic scope" value="Archaea"/>
</dbReference>
<dbReference type="InterPro" id="IPR041135">
    <property type="entry name" value="Nmad3"/>
</dbReference>
<reference evidence="5" key="3">
    <citation type="submission" date="2016-11" db="EMBL/GenBank/DDBJ databases">
        <authorList>
            <person name="Varghese N."/>
            <person name="Submissions S."/>
        </authorList>
    </citation>
    <scope>NUCLEOTIDE SEQUENCE [LARGE SCALE GENOMIC DNA]</scope>
    <source>
        <strain evidence="5">DX253</strain>
    </source>
</reference>
<dbReference type="OrthoDB" id="211258at2157"/>
<proteinExistence type="predicted"/>
<name>E7QP58_HALPU</name>